<keyword evidence="1" id="KW-0235">DNA replication</keyword>
<dbReference type="PANTHER" id="PTHR23389:SF6">
    <property type="entry name" value="REPLICATION FACTOR C SUBUNIT 1"/>
    <property type="match status" value="1"/>
</dbReference>
<dbReference type="GO" id="GO:0003677">
    <property type="term" value="F:DNA binding"/>
    <property type="evidence" value="ECO:0007669"/>
    <property type="project" value="TreeGrafter"/>
</dbReference>
<reference evidence="4" key="1">
    <citation type="submission" date="2018-11" db="EMBL/GenBank/DDBJ databases">
        <title>Henneguya salminicola genome and transcriptome.</title>
        <authorList>
            <person name="Yahalomi D."/>
            <person name="Atkinson S.D."/>
            <person name="Neuhof M."/>
            <person name="Chang E.S."/>
            <person name="Philippe H."/>
            <person name="Cartwright P."/>
            <person name="Bartholomew J.L."/>
            <person name="Huchon D."/>
        </authorList>
    </citation>
    <scope>NUCLEOTIDE SEQUENCE</scope>
    <source>
        <strain evidence="4">Hz1</strain>
        <tissue evidence="4">Whole</tissue>
    </source>
</reference>
<dbReference type="GO" id="GO:0006260">
    <property type="term" value="P:DNA replication"/>
    <property type="evidence" value="ECO:0007669"/>
    <property type="project" value="UniProtKB-KW"/>
</dbReference>
<organism evidence="4">
    <name type="scientific">Henneguya salminicola</name>
    <name type="common">Myxosporean</name>
    <dbReference type="NCBI Taxonomy" id="69463"/>
    <lineage>
        <taxon>Eukaryota</taxon>
        <taxon>Metazoa</taxon>
        <taxon>Cnidaria</taxon>
        <taxon>Myxozoa</taxon>
        <taxon>Myxosporea</taxon>
        <taxon>Bivalvulida</taxon>
        <taxon>Platysporina</taxon>
        <taxon>Myxobolidae</taxon>
        <taxon>Henneguya</taxon>
    </lineage>
</organism>
<feature type="region of interest" description="Disordered" evidence="2">
    <location>
        <begin position="103"/>
        <end position="149"/>
    </location>
</feature>
<dbReference type="EMBL" id="GHBP01003780">
    <property type="protein sequence ID" value="NDJ93481.1"/>
    <property type="molecule type" value="Transcribed_RNA"/>
</dbReference>
<dbReference type="GO" id="GO:0005663">
    <property type="term" value="C:DNA replication factor C complex"/>
    <property type="evidence" value="ECO:0007669"/>
    <property type="project" value="InterPro"/>
</dbReference>
<feature type="compositionally biased region" description="Basic residues" evidence="2">
    <location>
        <begin position="138"/>
        <end position="149"/>
    </location>
</feature>
<dbReference type="GO" id="GO:0005524">
    <property type="term" value="F:ATP binding"/>
    <property type="evidence" value="ECO:0007669"/>
    <property type="project" value="InterPro"/>
</dbReference>
<sequence length="149" mass="16993">MHTQLKCHGTRSMFNLDYLPFMKSIIYNPIADNSTVGVDDVIDRMIDYDLVRTDWDSIVDLSQWSSSKLKPIETKAKSAFTRKVNKIDRQLPYSLSVITKAKNDTFNGGLDQDEEDSLPDEDKNDPMIKELSTPAPKPAKKKITRKVKT</sequence>
<dbReference type="Pfam" id="PF08519">
    <property type="entry name" value="RFC1"/>
    <property type="match status" value="1"/>
</dbReference>
<dbReference type="PANTHER" id="PTHR23389">
    <property type="entry name" value="CHROMOSOME TRANSMISSION FIDELITY FACTOR 18"/>
    <property type="match status" value="1"/>
</dbReference>
<proteinExistence type="predicted"/>
<evidence type="ECO:0000313" key="4">
    <source>
        <dbReference type="EMBL" id="NDJ93481.1"/>
    </source>
</evidence>
<feature type="domain" description="DNA replication factor RFC1 C-terminal" evidence="3">
    <location>
        <begin position="1"/>
        <end position="86"/>
    </location>
</feature>
<dbReference type="GO" id="GO:0005634">
    <property type="term" value="C:nucleus"/>
    <property type="evidence" value="ECO:0007669"/>
    <property type="project" value="TreeGrafter"/>
</dbReference>
<name>A0A6G3MHN6_HENSL</name>
<dbReference type="InterPro" id="IPR013725">
    <property type="entry name" value="DNA_replication_fac_RFC1_C"/>
</dbReference>
<protein>
    <submittedName>
        <fullName evidence="4">Replication factor C subunit 1 (Trinotate prediction)</fullName>
    </submittedName>
</protein>
<evidence type="ECO:0000259" key="3">
    <source>
        <dbReference type="Pfam" id="PF08519"/>
    </source>
</evidence>
<dbReference type="AlphaFoldDB" id="A0A6G3MHN6"/>
<accession>A0A6G3MHN6</accession>
<dbReference type="GO" id="GO:0003689">
    <property type="term" value="F:DNA clamp loader activity"/>
    <property type="evidence" value="ECO:0007669"/>
    <property type="project" value="InterPro"/>
</dbReference>
<evidence type="ECO:0000256" key="1">
    <source>
        <dbReference type="ARBA" id="ARBA00022705"/>
    </source>
</evidence>
<evidence type="ECO:0000256" key="2">
    <source>
        <dbReference type="SAM" id="MobiDB-lite"/>
    </source>
</evidence>